<keyword evidence="2" id="KW-1185">Reference proteome</keyword>
<name>A0A7C8GVV2_9BACI</name>
<dbReference type="AlphaFoldDB" id="A0A7C8GVV2"/>
<comment type="caution">
    <text evidence="1">The sequence shown here is derived from an EMBL/GenBank/DDBJ whole genome shotgun (WGS) entry which is preliminary data.</text>
</comment>
<organism evidence="1 2">
    <name type="scientific">Gracilibacillus oryzae</name>
    <dbReference type="NCBI Taxonomy" id="1672701"/>
    <lineage>
        <taxon>Bacteria</taxon>
        <taxon>Bacillati</taxon>
        <taxon>Bacillota</taxon>
        <taxon>Bacilli</taxon>
        <taxon>Bacillales</taxon>
        <taxon>Bacillaceae</taxon>
        <taxon>Gracilibacillus</taxon>
    </lineage>
</organism>
<reference evidence="1 2" key="1">
    <citation type="submission" date="2019-10" db="EMBL/GenBank/DDBJ databases">
        <title>Gracilibacillus sp. nov. isolated from rice seeds.</title>
        <authorList>
            <person name="He S."/>
        </authorList>
    </citation>
    <scope>NUCLEOTIDE SEQUENCE [LARGE SCALE GENOMIC DNA]</scope>
    <source>
        <strain evidence="1 2">TD8</strain>
    </source>
</reference>
<evidence type="ECO:0000313" key="1">
    <source>
        <dbReference type="EMBL" id="KAB8139472.1"/>
    </source>
</evidence>
<dbReference type="Proteomes" id="UP000480246">
    <property type="component" value="Unassembled WGS sequence"/>
</dbReference>
<evidence type="ECO:0000313" key="2">
    <source>
        <dbReference type="Proteomes" id="UP000480246"/>
    </source>
</evidence>
<accession>A0A7C8GVV2</accession>
<dbReference type="OrthoDB" id="2965873at2"/>
<sequence>MYYQSDFINVLSEENPPISPLEGTLEIQENLFQGFKIVDMNGNVFANTVPSAAGGETIHFANGETAHVRENIEGGTTFDFVGLESDITTRPSIFDQESVYQNGEYIGTLKPNFMGDGINFTAPDGQNLFSVTNSSIGGEQIHFNSSLFDTTTASSNFDLANSFSEVEAVTSQFSMADLGGFAHGMDGIDMLGLF</sequence>
<dbReference type="EMBL" id="WEID01000001">
    <property type="protein sequence ID" value="KAB8139472.1"/>
    <property type="molecule type" value="Genomic_DNA"/>
</dbReference>
<gene>
    <name evidence="1" type="ORF">F9U64_00105</name>
</gene>
<dbReference type="RefSeq" id="WP_153400747.1">
    <property type="nucleotide sequence ID" value="NZ_ML762424.1"/>
</dbReference>
<protein>
    <submittedName>
        <fullName evidence="1">Uncharacterized protein</fullName>
    </submittedName>
</protein>
<proteinExistence type="predicted"/>